<dbReference type="AlphaFoldDB" id="A0AA42CLH2"/>
<evidence type="ECO:0000313" key="3">
    <source>
        <dbReference type="EMBL" id="MCW6507367.1"/>
    </source>
</evidence>
<reference evidence="3" key="1">
    <citation type="submission" date="2022-05" db="EMBL/GenBank/DDBJ databases">
        <authorList>
            <person name="Pankratov T."/>
        </authorList>
    </citation>
    <scope>NUCLEOTIDE SEQUENCE</scope>
    <source>
        <strain evidence="3">BP6-180914</strain>
    </source>
</reference>
<dbReference type="InterPro" id="IPR001296">
    <property type="entry name" value="Glyco_trans_1"/>
</dbReference>
<evidence type="ECO:0000259" key="2">
    <source>
        <dbReference type="Pfam" id="PF13439"/>
    </source>
</evidence>
<dbReference type="Pfam" id="PF13439">
    <property type="entry name" value="Glyco_transf_4"/>
    <property type="match status" value="1"/>
</dbReference>
<gene>
    <name evidence="3" type="ORF">M8523_04955</name>
</gene>
<name>A0AA42CLH2_9HYPH</name>
<evidence type="ECO:0000259" key="1">
    <source>
        <dbReference type="Pfam" id="PF00534"/>
    </source>
</evidence>
<dbReference type="InterPro" id="IPR050194">
    <property type="entry name" value="Glycosyltransferase_grp1"/>
</dbReference>
<dbReference type="EMBL" id="JAMOIM010000002">
    <property type="protein sequence ID" value="MCW6507367.1"/>
    <property type="molecule type" value="Genomic_DNA"/>
</dbReference>
<dbReference type="InterPro" id="IPR028098">
    <property type="entry name" value="Glyco_trans_4-like_N"/>
</dbReference>
<dbReference type="GO" id="GO:0016758">
    <property type="term" value="F:hexosyltransferase activity"/>
    <property type="evidence" value="ECO:0007669"/>
    <property type="project" value="TreeGrafter"/>
</dbReference>
<sequence length="379" mass="40796">MTKSLRLVLYIHALAGGGAERVWSVLASSLAKRGHEVILAVDYEAEENRTYLQPNVRLVVLGGSHAQTIGRLARLLATEKPDVALSALSASNVKLTLAALLAGCLGRTVLTYHGYAGSEPQRLSQLGFGLAALLTRLTARTICVSDGLLRYLRDSCWASPSRSLRIYNPVLAEGAERPVDHTALRSRAPVVLAAGRFADYKNFAGLLRAFAAMNDAEARLVLIGDGPERRNLLVEVDRLGLRGRVEMPGYVTQPWRYFEQAKCFVLPSRSESFGLVLVEAMAHGLPVVATDCDGPREILSHGTYGTLVPHDDPAALAAAISRALEEPGDPASRIARARHFDVDVAASQYEALFRSVVAGASKSPSLARLTAALFPPTPR</sequence>
<accession>A0AA42CLH2</accession>
<dbReference type="PANTHER" id="PTHR45947:SF3">
    <property type="entry name" value="SULFOQUINOVOSYL TRANSFERASE SQD2"/>
    <property type="match status" value="1"/>
</dbReference>
<comment type="caution">
    <text evidence="3">The sequence shown here is derived from an EMBL/GenBank/DDBJ whole genome shotgun (WGS) entry which is preliminary data.</text>
</comment>
<protein>
    <submittedName>
        <fullName evidence="3">Glycosyltransferase</fullName>
    </submittedName>
</protein>
<dbReference type="Proteomes" id="UP001165667">
    <property type="component" value="Unassembled WGS sequence"/>
</dbReference>
<dbReference type="SUPFAM" id="SSF53756">
    <property type="entry name" value="UDP-Glycosyltransferase/glycogen phosphorylase"/>
    <property type="match status" value="1"/>
</dbReference>
<dbReference type="Pfam" id="PF00534">
    <property type="entry name" value="Glycos_transf_1"/>
    <property type="match status" value="1"/>
</dbReference>
<dbReference type="PANTHER" id="PTHR45947">
    <property type="entry name" value="SULFOQUINOVOSYL TRANSFERASE SQD2"/>
    <property type="match status" value="1"/>
</dbReference>
<organism evidence="3 4">
    <name type="scientific">Lichenifustis flavocetrariae</name>
    <dbReference type="NCBI Taxonomy" id="2949735"/>
    <lineage>
        <taxon>Bacteria</taxon>
        <taxon>Pseudomonadati</taxon>
        <taxon>Pseudomonadota</taxon>
        <taxon>Alphaproteobacteria</taxon>
        <taxon>Hyphomicrobiales</taxon>
        <taxon>Lichenihabitantaceae</taxon>
        <taxon>Lichenifustis</taxon>
    </lineage>
</organism>
<keyword evidence="4" id="KW-1185">Reference proteome</keyword>
<feature type="domain" description="Glycosyl transferase family 1" evidence="1">
    <location>
        <begin position="184"/>
        <end position="338"/>
    </location>
</feature>
<proteinExistence type="predicted"/>
<dbReference type="RefSeq" id="WP_282583719.1">
    <property type="nucleotide sequence ID" value="NZ_JAMOIM010000002.1"/>
</dbReference>
<dbReference type="CDD" id="cd03811">
    <property type="entry name" value="GT4_GT28_WabH-like"/>
    <property type="match status" value="1"/>
</dbReference>
<evidence type="ECO:0000313" key="4">
    <source>
        <dbReference type="Proteomes" id="UP001165667"/>
    </source>
</evidence>
<feature type="domain" description="Glycosyltransferase subfamily 4-like N-terminal" evidence="2">
    <location>
        <begin position="17"/>
        <end position="170"/>
    </location>
</feature>
<dbReference type="Gene3D" id="3.40.50.2000">
    <property type="entry name" value="Glycogen Phosphorylase B"/>
    <property type="match status" value="2"/>
</dbReference>